<evidence type="ECO:0000313" key="4">
    <source>
        <dbReference type="Proteomes" id="UP000481861"/>
    </source>
</evidence>
<dbReference type="AlphaFoldDB" id="A0A7C8MJR5"/>
<evidence type="ECO:0000256" key="1">
    <source>
        <dbReference type="ARBA" id="ARBA00023002"/>
    </source>
</evidence>
<name>A0A7C8MJR5_9PLEO</name>
<sequence>MSASGRIPHHRLGKNGPTVPALGLGLMSLCGAYGPKPSDEERFKFLDRAVELGATFWDAADIYGDVEELLGKWFARTGKRSEIFLATKFGVIMKDKTFKGMDSTAENCKKSCEASLKKLGTDYIDLYFAHMLNPATPVEETMRALAELQAEGKIKHIALSSVSSNTLRRACKIARVAAVQLEYSPFVLDIEGPAGKDLLATCRELGIAVIPFSPLGHGILTGTFTTAESLSSPGDIRSRMFPRFMEGNLEGNAKIVEKFKAIADKKGCSTSQLSLAWLLKQGEDIIPIPGTKTIKWLEENWRALDVKLTDQEEREVREFVGSVEMLGHKPEAAKRFGYVDTKEES</sequence>
<dbReference type="Proteomes" id="UP000481861">
    <property type="component" value="Unassembled WGS sequence"/>
</dbReference>
<dbReference type="Gene3D" id="3.20.20.100">
    <property type="entry name" value="NADP-dependent oxidoreductase domain"/>
    <property type="match status" value="1"/>
</dbReference>
<keyword evidence="1" id="KW-0560">Oxidoreductase</keyword>
<feature type="domain" description="NADP-dependent oxidoreductase" evidence="2">
    <location>
        <begin position="22"/>
        <end position="318"/>
    </location>
</feature>
<dbReference type="GO" id="GO:0016491">
    <property type="term" value="F:oxidoreductase activity"/>
    <property type="evidence" value="ECO:0007669"/>
    <property type="project" value="UniProtKB-KW"/>
</dbReference>
<keyword evidence="4" id="KW-1185">Reference proteome</keyword>
<dbReference type="GO" id="GO:0005737">
    <property type="term" value="C:cytoplasm"/>
    <property type="evidence" value="ECO:0007669"/>
    <property type="project" value="TreeGrafter"/>
</dbReference>
<dbReference type="PANTHER" id="PTHR43625:SF40">
    <property type="entry name" value="ALDO-KETO REDUCTASE YAKC [NADP(+)]"/>
    <property type="match status" value="1"/>
</dbReference>
<dbReference type="EMBL" id="JAADJZ010000001">
    <property type="protein sequence ID" value="KAF2878481.1"/>
    <property type="molecule type" value="Genomic_DNA"/>
</dbReference>
<accession>A0A7C8MJR5</accession>
<dbReference type="Pfam" id="PF00248">
    <property type="entry name" value="Aldo_ket_red"/>
    <property type="match status" value="1"/>
</dbReference>
<dbReference type="InterPro" id="IPR023210">
    <property type="entry name" value="NADP_OxRdtase_dom"/>
</dbReference>
<dbReference type="InterPro" id="IPR020471">
    <property type="entry name" value="AKR"/>
</dbReference>
<dbReference type="PANTHER" id="PTHR43625">
    <property type="entry name" value="AFLATOXIN B1 ALDEHYDE REDUCTASE"/>
    <property type="match status" value="1"/>
</dbReference>
<dbReference type="PRINTS" id="PR00069">
    <property type="entry name" value="ALDKETRDTASE"/>
</dbReference>
<reference evidence="3 4" key="1">
    <citation type="submission" date="2020-01" db="EMBL/GenBank/DDBJ databases">
        <authorList>
            <consortium name="DOE Joint Genome Institute"/>
            <person name="Haridas S."/>
            <person name="Albert R."/>
            <person name="Binder M."/>
            <person name="Bloem J."/>
            <person name="Labutti K."/>
            <person name="Salamov A."/>
            <person name="Andreopoulos B."/>
            <person name="Baker S.E."/>
            <person name="Barry K."/>
            <person name="Bills G."/>
            <person name="Bluhm B.H."/>
            <person name="Cannon C."/>
            <person name="Castanera R."/>
            <person name="Culley D.E."/>
            <person name="Daum C."/>
            <person name="Ezra D."/>
            <person name="Gonzalez J.B."/>
            <person name="Henrissat B."/>
            <person name="Kuo A."/>
            <person name="Liang C."/>
            <person name="Lipzen A."/>
            <person name="Lutzoni F."/>
            <person name="Magnuson J."/>
            <person name="Mondo S."/>
            <person name="Nolan M."/>
            <person name="Ohm R."/>
            <person name="Pangilinan J."/>
            <person name="Park H.-J.H."/>
            <person name="Ramirez L."/>
            <person name="Alfaro M."/>
            <person name="Sun H."/>
            <person name="Tritt A."/>
            <person name="Yoshinaga Y."/>
            <person name="Zwiers L.-H.L."/>
            <person name="Turgeon B.G."/>
            <person name="Goodwin S.B."/>
            <person name="Spatafora J.W."/>
            <person name="Crous P.W."/>
            <person name="Grigoriev I.V."/>
        </authorList>
    </citation>
    <scope>NUCLEOTIDE SEQUENCE [LARGE SCALE GENOMIC DNA]</scope>
    <source>
        <strain evidence="3 4">CBS 611.86</strain>
    </source>
</reference>
<dbReference type="SUPFAM" id="SSF51430">
    <property type="entry name" value="NAD(P)-linked oxidoreductase"/>
    <property type="match status" value="1"/>
</dbReference>
<protein>
    <submittedName>
        <fullName evidence="3">NADP-dependent oxidoreductase domain-containing protein</fullName>
    </submittedName>
</protein>
<comment type="caution">
    <text evidence="3">The sequence shown here is derived from an EMBL/GenBank/DDBJ whole genome shotgun (WGS) entry which is preliminary data.</text>
</comment>
<dbReference type="InterPro" id="IPR050791">
    <property type="entry name" value="Aldo-Keto_reductase"/>
</dbReference>
<gene>
    <name evidence="3" type="ORF">BDV95DRAFT_480601</name>
</gene>
<organism evidence="3 4">
    <name type="scientific">Massariosphaeria phaeospora</name>
    <dbReference type="NCBI Taxonomy" id="100035"/>
    <lineage>
        <taxon>Eukaryota</taxon>
        <taxon>Fungi</taxon>
        <taxon>Dikarya</taxon>
        <taxon>Ascomycota</taxon>
        <taxon>Pezizomycotina</taxon>
        <taxon>Dothideomycetes</taxon>
        <taxon>Pleosporomycetidae</taxon>
        <taxon>Pleosporales</taxon>
        <taxon>Pleosporales incertae sedis</taxon>
        <taxon>Massariosphaeria</taxon>
    </lineage>
</organism>
<evidence type="ECO:0000259" key="2">
    <source>
        <dbReference type="Pfam" id="PF00248"/>
    </source>
</evidence>
<evidence type="ECO:0000313" key="3">
    <source>
        <dbReference type="EMBL" id="KAF2878481.1"/>
    </source>
</evidence>
<dbReference type="InterPro" id="IPR036812">
    <property type="entry name" value="NAD(P)_OxRdtase_dom_sf"/>
</dbReference>
<dbReference type="OrthoDB" id="37537at2759"/>
<proteinExistence type="predicted"/>